<keyword evidence="5" id="KW-1185">Reference proteome</keyword>
<dbReference type="SMART" id="SM00066">
    <property type="entry name" value="GAL4"/>
    <property type="match status" value="1"/>
</dbReference>
<organism evidence="4 5">
    <name type="scientific">[Torrubiella] hemipterigena</name>
    <dbReference type="NCBI Taxonomy" id="1531966"/>
    <lineage>
        <taxon>Eukaryota</taxon>
        <taxon>Fungi</taxon>
        <taxon>Dikarya</taxon>
        <taxon>Ascomycota</taxon>
        <taxon>Pezizomycotina</taxon>
        <taxon>Sordariomycetes</taxon>
        <taxon>Hypocreomycetidae</taxon>
        <taxon>Hypocreales</taxon>
        <taxon>Clavicipitaceae</taxon>
        <taxon>Clavicipitaceae incertae sedis</taxon>
        <taxon>'Torrubiella' clade</taxon>
    </lineage>
</organism>
<dbReference type="Proteomes" id="UP000039046">
    <property type="component" value="Unassembled WGS sequence"/>
</dbReference>
<dbReference type="PROSITE" id="PS00463">
    <property type="entry name" value="ZN2_CY6_FUNGAL_1"/>
    <property type="match status" value="1"/>
</dbReference>
<evidence type="ECO:0000313" key="4">
    <source>
        <dbReference type="EMBL" id="CEJ81781.1"/>
    </source>
</evidence>
<gene>
    <name evidence="4" type="ORF">VHEMI01892</name>
</gene>
<feature type="domain" description="Zn(2)-C6 fungal-type" evidence="3">
    <location>
        <begin position="33"/>
        <end position="63"/>
    </location>
</feature>
<feature type="region of interest" description="Disordered" evidence="2">
    <location>
        <begin position="66"/>
        <end position="98"/>
    </location>
</feature>
<dbReference type="STRING" id="1531966.A0A0A1SU87"/>
<dbReference type="PROSITE" id="PS50048">
    <property type="entry name" value="ZN2_CY6_FUNGAL_2"/>
    <property type="match status" value="1"/>
</dbReference>
<dbReference type="CDD" id="cd00067">
    <property type="entry name" value="GAL4"/>
    <property type="match status" value="1"/>
</dbReference>
<dbReference type="GO" id="GO:0008270">
    <property type="term" value="F:zinc ion binding"/>
    <property type="evidence" value="ECO:0007669"/>
    <property type="project" value="InterPro"/>
</dbReference>
<dbReference type="Pfam" id="PF00172">
    <property type="entry name" value="Zn_clus"/>
    <property type="match status" value="1"/>
</dbReference>
<reference evidence="4 5" key="1">
    <citation type="journal article" date="2015" name="Genome Announc.">
        <title>Draft Genome Sequence and Gene Annotation of the Entomopathogenic Fungus Verticillium hemipterigenum.</title>
        <authorList>
            <person name="Horn F."/>
            <person name="Habel A."/>
            <person name="Scharf D.H."/>
            <person name="Dworschak J."/>
            <person name="Brakhage A.A."/>
            <person name="Guthke R."/>
            <person name="Hertweck C."/>
            <person name="Linde J."/>
        </authorList>
    </citation>
    <scope>NUCLEOTIDE SEQUENCE [LARGE SCALE GENOMIC DNA]</scope>
</reference>
<dbReference type="InterPro" id="IPR001138">
    <property type="entry name" value="Zn2Cys6_DnaBD"/>
</dbReference>
<evidence type="ECO:0000256" key="1">
    <source>
        <dbReference type="ARBA" id="ARBA00023242"/>
    </source>
</evidence>
<sequence length="250" mass="27751">MFATWKFDQETSEIQSIRQTYDPVSARSNQHQACDRCHEKKLKCSGDKSGCNRCVASSFKCEYNRGESRRRKRSTKRSLTINVDRQGHEASLSSPGSNYASSVALSPASSATSFQSCMSRKGSQSFCSPSQSHTSLASVSNAVATSPTSYNFVMASQDNDLTPIATTSQTSSYMYPQAVQDTPEHAFYSGDSWAKGYPDVTTAALMQSTYVTAMPHQQQYLQNNMSSEYPPYNDYSSMSGQNQEAWQYCR</sequence>
<evidence type="ECO:0000313" key="5">
    <source>
        <dbReference type="Proteomes" id="UP000039046"/>
    </source>
</evidence>
<proteinExistence type="predicted"/>
<dbReference type="Gene3D" id="4.10.240.10">
    <property type="entry name" value="Zn(2)-C6 fungal-type DNA-binding domain"/>
    <property type="match status" value="1"/>
</dbReference>
<evidence type="ECO:0000256" key="2">
    <source>
        <dbReference type="SAM" id="MobiDB-lite"/>
    </source>
</evidence>
<name>A0A0A1SU87_9HYPO</name>
<dbReference type="AlphaFoldDB" id="A0A0A1SU87"/>
<protein>
    <recommendedName>
        <fullName evidence="3">Zn(2)-C6 fungal-type domain-containing protein</fullName>
    </recommendedName>
</protein>
<dbReference type="HOGENOM" id="CLU_976558_0_0_1"/>
<dbReference type="GO" id="GO:0000981">
    <property type="term" value="F:DNA-binding transcription factor activity, RNA polymerase II-specific"/>
    <property type="evidence" value="ECO:0007669"/>
    <property type="project" value="InterPro"/>
</dbReference>
<dbReference type="InterPro" id="IPR050797">
    <property type="entry name" value="Carb_Metab_Trans_Reg"/>
</dbReference>
<keyword evidence="1" id="KW-0539">Nucleus</keyword>
<dbReference type="PANTHER" id="PTHR31668">
    <property type="entry name" value="GLUCOSE TRANSPORT TRANSCRIPTION REGULATOR RGT1-RELATED-RELATED"/>
    <property type="match status" value="1"/>
</dbReference>
<dbReference type="EMBL" id="CDHN01000001">
    <property type="protein sequence ID" value="CEJ81781.1"/>
    <property type="molecule type" value="Genomic_DNA"/>
</dbReference>
<dbReference type="SUPFAM" id="SSF57701">
    <property type="entry name" value="Zn2/Cys6 DNA-binding domain"/>
    <property type="match status" value="1"/>
</dbReference>
<dbReference type="InterPro" id="IPR036864">
    <property type="entry name" value="Zn2-C6_fun-type_DNA-bd_sf"/>
</dbReference>
<accession>A0A0A1SU87</accession>
<dbReference type="OrthoDB" id="4960339at2759"/>
<evidence type="ECO:0000259" key="3">
    <source>
        <dbReference type="PROSITE" id="PS50048"/>
    </source>
</evidence>